<reference evidence="2 3" key="1">
    <citation type="submission" date="2018-07" db="EMBL/GenBank/DDBJ databases">
        <title>Genomic Encyclopedia of Type Strains, Phase IV (KMG-IV): sequencing the most valuable type-strain genomes for metagenomic binning, comparative biology and taxonomic classification.</title>
        <authorList>
            <person name="Goeker M."/>
        </authorList>
    </citation>
    <scope>NUCLEOTIDE SEQUENCE [LARGE SCALE GENOMIC DNA]</scope>
    <source>
        <strain evidence="2 3">DSM 27016</strain>
    </source>
</reference>
<organism evidence="2 3">
    <name type="scientific">Anaerobacterium chartisolvens</name>
    <dbReference type="NCBI Taxonomy" id="1297424"/>
    <lineage>
        <taxon>Bacteria</taxon>
        <taxon>Bacillati</taxon>
        <taxon>Bacillota</taxon>
        <taxon>Clostridia</taxon>
        <taxon>Eubacteriales</taxon>
        <taxon>Oscillospiraceae</taxon>
        <taxon>Anaerobacterium</taxon>
    </lineage>
</organism>
<keyword evidence="1" id="KW-0732">Signal</keyword>
<feature type="signal peptide" evidence="1">
    <location>
        <begin position="1"/>
        <end position="26"/>
    </location>
</feature>
<accession>A0A369AUZ0</accession>
<evidence type="ECO:0000256" key="1">
    <source>
        <dbReference type="SAM" id="SignalP"/>
    </source>
</evidence>
<protein>
    <submittedName>
        <fullName evidence="2">Uncharacterized protein</fullName>
    </submittedName>
</protein>
<dbReference type="AlphaFoldDB" id="A0A369AUZ0"/>
<dbReference type="Proteomes" id="UP000253034">
    <property type="component" value="Unassembled WGS sequence"/>
</dbReference>
<gene>
    <name evidence="2" type="ORF">DFR58_12647</name>
</gene>
<dbReference type="OrthoDB" id="1954517at2"/>
<evidence type="ECO:0000313" key="2">
    <source>
        <dbReference type="EMBL" id="RCX11274.1"/>
    </source>
</evidence>
<dbReference type="PROSITE" id="PS51257">
    <property type="entry name" value="PROKAR_LIPOPROTEIN"/>
    <property type="match status" value="1"/>
</dbReference>
<feature type="chain" id="PRO_5016851712" evidence="1">
    <location>
        <begin position="27"/>
        <end position="188"/>
    </location>
</feature>
<dbReference type="EMBL" id="QPJT01000026">
    <property type="protein sequence ID" value="RCX11274.1"/>
    <property type="molecule type" value="Genomic_DNA"/>
</dbReference>
<sequence>MNICKIVVLFFSVIIMLSLTGCHDKAALPQMEPETVSGTGEDMQDYSKLFELKLYSDKITYSTSDKINIWATLKYMGENDHIKIWHGEPYINFYISDGKDFNIGGIVNDILKSTELEREKLYKFDYSKNGGFSADDPRADFWEKFYSETYLYLPEGEYTVKVGAAFSLEEDAKNISVIPPEELKIVVK</sequence>
<name>A0A369AUZ0_9FIRM</name>
<comment type="caution">
    <text evidence="2">The sequence shown here is derived from an EMBL/GenBank/DDBJ whole genome shotgun (WGS) entry which is preliminary data.</text>
</comment>
<proteinExistence type="predicted"/>
<evidence type="ECO:0000313" key="3">
    <source>
        <dbReference type="Proteomes" id="UP000253034"/>
    </source>
</evidence>
<dbReference type="RefSeq" id="WP_114299205.1">
    <property type="nucleotide sequence ID" value="NZ_QPJT01000026.1"/>
</dbReference>
<keyword evidence="3" id="KW-1185">Reference proteome</keyword>